<keyword evidence="1" id="KW-0472">Membrane</keyword>
<name>A0ABT9QLV6_9ACTN</name>
<dbReference type="Proteomes" id="UP001225356">
    <property type="component" value="Unassembled WGS sequence"/>
</dbReference>
<feature type="transmembrane region" description="Helical" evidence="1">
    <location>
        <begin position="65"/>
        <end position="83"/>
    </location>
</feature>
<dbReference type="Pfam" id="PF14317">
    <property type="entry name" value="YcxB"/>
    <property type="match status" value="1"/>
</dbReference>
<accession>A0ABT9QLV6</accession>
<keyword evidence="4" id="KW-1185">Reference proteome</keyword>
<keyword evidence="1" id="KW-1133">Transmembrane helix</keyword>
<dbReference type="EMBL" id="JAUSQU010000001">
    <property type="protein sequence ID" value="MDP9847748.1"/>
    <property type="molecule type" value="Genomic_DNA"/>
</dbReference>
<proteinExistence type="predicted"/>
<protein>
    <recommendedName>
        <fullName evidence="2">YcxB-like C-terminal domain-containing protein</fullName>
    </recommendedName>
</protein>
<organism evidence="3 4">
    <name type="scientific">Streptosporangium lutulentum</name>
    <dbReference type="NCBI Taxonomy" id="1461250"/>
    <lineage>
        <taxon>Bacteria</taxon>
        <taxon>Bacillati</taxon>
        <taxon>Actinomycetota</taxon>
        <taxon>Actinomycetes</taxon>
        <taxon>Streptosporangiales</taxon>
        <taxon>Streptosporangiaceae</taxon>
        <taxon>Streptosporangium</taxon>
    </lineage>
</organism>
<reference evidence="3 4" key="1">
    <citation type="submission" date="2023-07" db="EMBL/GenBank/DDBJ databases">
        <title>Sequencing the genomes of 1000 actinobacteria strains.</title>
        <authorList>
            <person name="Klenk H.-P."/>
        </authorList>
    </citation>
    <scope>NUCLEOTIDE SEQUENCE [LARGE SCALE GENOMIC DNA]</scope>
    <source>
        <strain evidence="3 4">DSM 46740</strain>
    </source>
</reference>
<evidence type="ECO:0000259" key="2">
    <source>
        <dbReference type="Pfam" id="PF14317"/>
    </source>
</evidence>
<evidence type="ECO:0000313" key="4">
    <source>
        <dbReference type="Proteomes" id="UP001225356"/>
    </source>
</evidence>
<feature type="domain" description="YcxB-like C-terminal" evidence="2">
    <location>
        <begin position="103"/>
        <end position="159"/>
    </location>
</feature>
<dbReference type="RefSeq" id="WP_307564805.1">
    <property type="nucleotide sequence ID" value="NZ_JAUSQU010000001.1"/>
</dbReference>
<feature type="transmembrane region" description="Helical" evidence="1">
    <location>
        <begin position="39"/>
        <end position="59"/>
    </location>
</feature>
<sequence length="170" mass="18901">MMVNTSDEGGMVDFAVRYEPTPDEVARALKQGFRRQLKATYRVLPPVLIVSGLVCILVGNVSLGVGMLVGAVVFPLIATWSIGRTAKRQLTYLCVPTTLRMTSDGYECRTDQSTTTMQWSLFGRVETTPEFWLFFVNKQCAGFLPRRAFDSEQQAELDGFFAARQNAGVT</sequence>
<dbReference type="InterPro" id="IPR025588">
    <property type="entry name" value="YcxB-like_C"/>
</dbReference>
<evidence type="ECO:0000313" key="3">
    <source>
        <dbReference type="EMBL" id="MDP9847748.1"/>
    </source>
</evidence>
<comment type="caution">
    <text evidence="3">The sequence shown here is derived from an EMBL/GenBank/DDBJ whole genome shotgun (WGS) entry which is preliminary data.</text>
</comment>
<gene>
    <name evidence="3" type="ORF">J2853_006959</name>
</gene>
<keyword evidence="1" id="KW-0812">Transmembrane</keyword>
<evidence type="ECO:0000256" key="1">
    <source>
        <dbReference type="SAM" id="Phobius"/>
    </source>
</evidence>